<evidence type="ECO:0000256" key="7">
    <source>
        <dbReference type="ARBA" id="ARBA00022884"/>
    </source>
</evidence>
<dbReference type="InterPro" id="IPR014069">
    <property type="entry name" value="GPSI/PNP"/>
</dbReference>
<evidence type="ECO:0000256" key="2">
    <source>
        <dbReference type="ARBA" id="ARBA00022490"/>
    </source>
</evidence>
<dbReference type="PROSITE" id="PS50126">
    <property type="entry name" value="S1"/>
    <property type="match status" value="1"/>
</dbReference>
<dbReference type="Gene3D" id="3.30.230.70">
    <property type="entry name" value="GHMP Kinase, N-terminal domain"/>
    <property type="match status" value="2"/>
</dbReference>
<dbReference type="FunFam" id="3.30.230.70:FF:000002">
    <property type="entry name" value="Polyribonucleotide nucleotidyltransferase"/>
    <property type="match status" value="1"/>
</dbReference>
<dbReference type="InterPro" id="IPR027408">
    <property type="entry name" value="PNPase/RNase_PH_dom_sf"/>
</dbReference>
<evidence type="ECO:0000256" key="3">
    <source>
        <dbReference type="ARBA" id="ARBA00022679"/>
    </source>
</evidence>
<keyword evidence="6 8" id="KW-0460">Magnesium</keyword>
<dbReference type="SMART" id="SM00322">
    <property type="entry name" value="KH"/>
    <property type="match status" value="1"/>
</dbReference>
<dbReference type="GO" id="GO:0006402">
    <property type="term" value="P:mRNA catabolic process"/>
    <property type="evidence" value="ECO:0007669"/>
    <property type="project" value="UniProtKB-UniRule"/>
</dbReference>
<dbReference type="PANTHER" id="PTHR11252">
    <property type="entry name" value="POLYRIBONUCLEOTIDE NUCLEOTIDYLTRANSFERASE"/>
    <property type="match status" value="1"/>
</dbReference>
<feature type="binding site" evidence="8">
    <location>
        <position position="516"/>
    </location>
    <ligand>
        <name>Mg(2+)</name>
        <dbReference type="ChEBI" id="CHEBI:18420"/>
    </ligand>
</feature>
<dbReference type="NCBIfam" id="NF008805">
    <property type="entry name" value="PRK11824.1"/>
    <property type="match status" value="1"/>
</dbReference>
<evidence type="ECO:0000256" key="8">
    <source>
        <dbReference type="HAMAP-Rule" id="MF_01595"/>
    </source>
</evidence>
<dbReference type="PANTHER" id="PTHR11252:SF0">
    <property type="entry name" value="POLYRIBONUCLEOTIDE NUCLEOTIDYLTRANSFERASE 1, MITOCHONDRIAL"/>
    <property type="match status" value="1"/>
</dbReference>
<dbReference type="InterPro" id="IPR003029">
    <property type="entry name" value="S1_domain"/>
</dbReference>
<dbReference type="SMART" id="SM00316">
    <property type="entry name" value="S1"/>
    <property type="match status" value="1"/>
</dbReference>
<dbReference type="CDD" id="cd11364">
    <property type="entry name" value="RNase_PH_PNPase_2"/>
    <property type="match status" value="1"/>
</dbReference>
<gene>
    <name evidence="8" type="primary">pnp</name>
    <name evidence="10" type="ORF">DT076_17235</name>
</gene>
<organism evidence="10 11">
    <name type="scientific">Desertihabitans brevis</name>
    <dbReference type="NCBI Taxonomy" id="2268447"/>
    <lineage>
        <taxon>Bacteria</taxon>
        <taxon>Bacillati</taxon>
        <taxon>Actinomycetota</taxon>
        <taxon>Actinomycetes</taxon>
        <taxon>Propionibacteriales</taxon>
        <taxon>Propionibacteriaceae</taxon>
        <taxon>Desertihabitans</taxon>
    </lineage>
</organism>
<dbReference type="AlphaFoldDB" id="A0A367YQW8"/>
<dbReference type="InterPro" id="IPR004087">
    <property type="entry name" value="KH_dom"/>
</dbReference>
<comment type="subcellular location">
    <subcellularLocation>
        <location evidence="8">Cytoplasm</location>
    </subcellularLocation>
</comment>
<dbReference type="SUPFAM" id="SSF54211">
    <property type="entry name" value="Ribosomal protein S5 domain 2-like"/>
    <property type="match status" value="2"/>
</dbReference>
<dbReference type="EC" id="2.7.7.8" evidence="8"/>
<dbReference type="FunFam" id="3.30.230.70:FF:000001">
    <property type="entry name" value="Polyribonucleotide nucleotidyltransferase"/>
    <property type="match status" value="1"/>
</dbReference>
<evidence type="ECO:0000256" key="4">
    <source>
        <dbReference type="ARBA" id="ARBA00022695"/>
    </source>
</evidence>
<dbReference type="Pfam" id="PF00575">
    <property type="entry name" value="S1"/>
    <property type="match status" value="1"/>
</dbReference>
<dbReference type="Pfam" id="PF03726">
    <property type="entry name" value="PNPase"/>
    <property type="match status" value="1"/>
</dbReference>
<comment type="cofactor">
    <cofactor evidence="8">
        <name>Mg(2+)</name>
        <dbReference type="ChEBI" id="CHEBI:18420"/>
    </cofactor>
</comment>
<dbReference type="GO" id="GO:0005829">
    <property type="term" value="C:cytosol"/>
    <property type="evidence" value="ECO:0007669"/>
    <property type="project" value="TreeGrafter"/>
</dbReference>
<comment type="function">
    <text evidence="8">Involved in mRNA degradation. Catalyzes the phosphorolysis of single-stranded polyribonucleotides processively in the 3'- to 5'-direction.</text>
</comment>
<dbReference type="NCBIfam" id="TIGR02696">
    <property type="entry name" value="pppGpp_PNP"/>
    <property type="match status" value="1"/>
</dbReference>
<dbReference type="InterPro" id="IPR015847">
    <property type="entry name" value="ExoRNase_PH_dom2"/>
</dbReference>
<dbReference type="InterPro" id="IPR036456">
    <property type="entry name" value="PNPase_PH_RNA-bd_sf"/>
</dbReference>
<evidence type="ECO:0000256" key="1">
    <source>
        <dbReference type="ARBA" id="ARBA00007404"/>
    </source>
</evidence>
<keyword evidence="3 8" id="KW-0808">Transferase</keyword>
<dbReference type="PIRSF" id="PIRSF005499">
    <property type="entry name" value="PNPase"/>
    <property type="match status" value="1"/>
</dbReference>
<dbReference type="InterPro" id="IPR020568">
    <property type="entry name" value="Ribosomal_Su5_D2-typ_SF"/>
</dbReference>
<feature type="domain" description="S1 motif" evidence="9">
    <location>
        <begin position="653"/>
        <end position="725"/>
    </location>
</feature>
<dbReference type="Pfam" id="PF03725">
    <property type="entry name" value="RNase_PH_C"/>
    <property type="match status" value="1"/>
</dbReference>
<name>A0A367YQW8_9ACTN</name>
<sequence length="741" mass="79302">MEGPDLQYTEAVLDNGSFGKRTVRFESGLLARQAAGSAAVYLDEDTMLLSATSAQKNPREAIDFFPLTVDVEERMYAVGRIPGSFFRREGRPSEGAILTCRLIDRPLRPCFVKGLRNEVQVVVTVMALNPEVLYDVVAINAASMSTQLAGLPFSGPVGGVRVALIGDQWVAFPTVSQLEDATFDMVVAGRVTADGDVAIMMVEAESTEKTWDLVRSGRTAPTEEVVGGGLEAAKPFIKQLCDAQAELAAKLPPKATGEFPLFLDYEDDVFGAVSDAAADELGSVLAIAGKQEREEATEVLKDKVVAQLAPSYPGREKEITGAYRALTKKLVRRRVLTEKVRIDGRGLAEIRTLSAEVDVIPRVHGSALFQRGETQILGVSTLNMLDMEQKLDTLAPEKSKRYMHNYNFPPYSTGETGRVGSPKRREIGHGALAERALVPVLPPREEFPYAIRQVSEALGSNGSTSMGSVCASTLSLLNAGVPLRAPVAGIAMGLMSEEIDGKTHYVALTDILGAEDAFGDMDFKVAGTREFITALQLDTKLVGIPASVLSSALLQARDARHTILDVMSEAIDGPDEMSDYAPRIITVTIPVDKIGEVIGPKGKVINQIQDDTGANISIEDDGTIYIGADNGEAAEAARGMVNAIANPTMPEVGERYLGTVVKTVDFGAFISLLPGKDGLLHISKLRELNGGQRVNNVEDVVSVGQKIQVEIAEIGDRGKLSLVPVVEDAGEPAEVEAPAEA</sequence>
<dbReference type="Pfam" id="PF01138">
    <property type="entry name" value="RNase_PH"/>
    <property type="match status" value="2"/>
</dbReference>
<dbReference type="InterPro" id="IPR012340">
    <property type="entry name" value="NA-bd_OB-fold"/>
</dbReference>
<dbReference type="GO" id="GO:0004654">
    <property type="term" value="F:polyribonucleotide nucleotidyltransferase activity"/>
    <property type="evidence" value="ECO:0007669"/>
    <property type="project" value="UniProtKB-UniRule"/>
</dbReference>
<dbReference type="Gene3D" id="3.30.1370.10">
    <property type="entry name" value="K Homology domain, type 1"/>
    <property type="match status" value="1"/>
</dbReference>
<evidence type="ECO:0000313" key="10">
    <source>
        <dbReference type="EMBL" id="RCK68137.1"/>
    </source>
</evidence>
<feature type="binding site" evidence="8">
    <location>
        <position position="522"/>
    </location>
    <ligand>
        <name>Mg(2+)</name>
        <dbReference type="ChEBI" id="CHEBI:18420"/>
    </ligand>
</feature>
<keyword evidence="4 8" id="KW-0548">Nucleotidyltransferase</keyword>
<dbReference type="CDD" id="cd04472">
    <property type="entry name" value="S1_PNPase"/>
    <property type="match status" value="1"/>
</dbReference>
<accession>A0A367YQW8</accession>
<dbReference type="NCBIfam" id="TIGR03591">
    <property type="entry name" value="polynuc_phos"/>
    <property type="match status" value="1"/>
</dbReference>
<dbReference type="PROSITE" id="PS50084">
    <property type="entry name" value="KH_TYPE_1"/>
    <property type="match status" value="1"/>
</dbReference>
<dbReference type="FunFam" id="3.30.1370.10:FF:000001">
    <property type="entry name" value="Polyribonucleotide nucleotidyltransferase"/>
    <property type="match status" value="1"/>
</dbReference>
<dbReference type="HAMAP" id="MF_01595">
    <property type="entry name" value="PNPase"/>
    <property type="match status" value="1"/>
</dbReference>
<dbReference type="GO" id="GO:0003723">
    <property type="term" value="F:RNA binding"/>
    <property type="evidence" value="ECO:0007669"/>
    <property type="project" value="UniProtKB-UniRule"/>
</dbReference>
<dbReference type="Pfam" id="PF00013">
    <property type="entry name" value="KH_1"/>
    <property type="match status" value="1"/>
</dbReference>
<dbReference type="CDD" id="cd02393">
    <property type="entry name" value="KH-I_PNPase"/>
    <property type="match status" value="1"/>
</dbReference>
<dbReference type="SUPFAM" id="SSF54791">
    <property type="entry name" value="Eukaryotic type KH-domain (KH-domain type I)"/>
    <property type="match status" value="1"/>
</dbReference>
<dbReference type="GO" id="GO:0000287">
    <property type="term" value="F:magnesium ion binding"/>
    <property type="evidence" value="ECO:0007669"/>
    <property type="project" value="UniProtKB-UniRule"/>
</dbReference>
<dbReference type="SUPFAM" id="SSF46915">
    <property type="entry name" value="Polynucleotide phosphorylase/guanosine pentaphosphate synthase (PNPase/GPSI), domain 3"/>
    <property type="match status" value="1"/>
</dbReference>
<keyword evidence="11" id="KW-1185">Reference proteome</keyword>
<dbReference type="InterPro" id="IPR012162">
    <property type="entry name" value="PNPase"/>
</dbReference>
<dbReference type="InterPro" id="IPR004088">
    <property type="entry name" value="KH_dom_type_1"/>
</dbReference>
<dbReference type="GO" id="GO:0000175">
    <property type="term" value="F:3'-5'-RNA exonuclease activity"/>
    <property type="evidence" value="ECO:0007669"/>
    <property type="project" value="TreeGrafter"/>
</dbReference>
<comment type="similarity">
    <text evidence="1 8">Belongs to the polyribonucleotide nucleotidyltransferase family.</text>
</comment>
<dbReference type="Gene3D" id="2.40.50.140">
    <property type="entry name" value="Nucleic acid-binding proteins"/>
    <property type="match status" value="1"/>
</dbReference>
<evidence type="ECO:0000259" key="9">
    <source>
        <dbReference type="PROSITE" id="PS50126"/>
    </source>
</evidence>
<keyword evidence="2 8" id="KW-0963">Cytoplasm</keyword>
<protein>
    <recommendedName>
        <fullName evidence="8">Polyribonucleotide nucleotidyltransferase</fullName>
        <ecNumber evidence="8">2.7.7.8</ecNumber>
    </recommendedName>
    <alternativeName>
        <fullName evidence="8">Polynucleotide phosphorylase</fullName>
        <shortName evidence="8">PNPase</shortName>
    </alternativeName>
</protein>
<keyword evidence="5 8" id="KW-0479">Metal-binding</keyword>
<dbReference type="InterPro" id="IPR036345">
    <property type="entry name" value="ExoRNase_PH_dom2_sf"/>
</dbReference>
<dbReference type="SUPFAM" id="SSF55666">
    <property type="entry name" value="Ribonuclease PH domain 2-like"/>
    <property type="match status" value="2"/>
</dbReference>
<comment type="caution">
    <text evidence="10">The sequence shown here is derived from an EMBL/GenBank/DDBJ whole genome shotgun (WGS) entry which is preliminary data.</text>
</comment>
<keyword evidence="7 8" id="KW-0694">RNA-binding</keyword>
<proteinExistence type="inferred from homology"/>
<evidence type="ECO:0000256" key="5">
    <source>
        <dbReference type="ARBA" id="ARBA00022723"/>
    </source>
</evidence>
<evidence type="ECO:0000256" key="6">
    <source>
        <dbReference type="ARBA" id="ARBA00022842"/>
    </source>
</evidence>
<comment type="catalytic activity">
    <reaction evidence="8">
        <text>RNA(n+1) + phosphate = RNA(n) + a ribonucleoside 5'-diphosphate</text>
        <dbReference type="Rhea" id="RHEA:22096"/>
        <dbReference type="Rhea" id="RHEA-COMP:14527"/>
        <dbReference type="Rhea" id="RHEA-COMP:17342"/>
        <dbReference type="ChEBI" id="CHEBI:43474"/>
        <dbReference type="ChEBI" id="CHEBI:57930"/>
        <dbReference type="ChEBI" id="CHEBI:140395"/>
        <dbReference type="EC" id="2.7.7.8"/>
    </reaction>
</comment>
<dbReference type="InterPro" id="IPR036612">
    <property type="entry name" value="KH_dom_type_1_sf"/>
</dbReference>
<reference evidence="10 11" key="1">
    <citation type="submission" date="2018-07" db="EMBL/GenBank/DDBJ databases">
        <title>Desertimonas flava gen. nov. sp. nov.</title>
        <authorList>
            <person name="Liu S."/>
        </authorList>
    </citation>
    <scope>NUCLEOTIDE SEQUENCE [LARGE SCALE GENOMIC DNA]</scope>
    <source>
        <strain evidence="10 11">16Sb5-5</strain>
    </source>
</reference>
<dbReference type="InterPro" id="IPR015848">
    <property type="entry name" value="PNPase_PH_RNA-bd_bac/org-type"/>
</dbReference>
<dbReference type="FunFam" id="2.40.50.140:FF:000069">
    <property type="entry name" value="Polyribonucleotide nucleotidyltransferase"/>
    <property type="match status" value="1"/>
</dbReference>
<dbReference type="RefSeq" id="WP_114127950.1">
    <property type="nucleotide sequence ID" value="NZ_QOUI01000013.1"/>
</dbReference>
<dbReference type="InterPro" id="IPR001247">
    <property type="entry name" value="ExoRNase_PH_dom1"/>
</dbReference>
<dbReference type="Proteomes" id="UP000252770">
    <property type="component" value="Unassembled WGS sequence"/>
</dbReference>
<evidence type="ECO:0000313" key="11">
    <source>
        <dbReference type="Proteomes" id="UP000252770"/>
    </source>
</evidence>
<dbReference type="EMBL" id="QOUI01000013">
    <property type="protein sequence ID" value="RCK68137.1"/>
    <property type="molecule type" value="Genomic_DNA"/>
</dbReference>
<dbReference type="GO" id="GO:0006396">
    <property type="term" value="P:RNA processing"/>
    <property type="evidence" value="ECO:0007669"/>
    <property type="project" value="InterPro"/>
</dbReference>